<dbReference type="RefSeq" id="WP_109431184.1">
    <property type="nucleotide sequence ID" value="NZ_MPDK01000020.1"/>
</dbReference>
<accession>A0A2U3D6X1</accession>
<dbReference type="InterPro" id="IPR013419">
    <property type="entry name" value="CRISPR-assoc_prot_Cas7/Csh2"/>
</dbReference>
<name>A0A2U3D6X1_SULT2</name>
<organism evidence="2 3">
    <name type="scientific">Sulfoacidibacillus thermotolerans</name>
    <name type="common">Acidibacillus sulfuroxidans</name>
    <dbReference type="NCBI Taxonomy" id="1765684"/>
    <lineage>
        <taxon>Bacteria</taxon>
        <taxon>Bacillati</taxon>
        <taxon>Bacillota</taxon>
        <taxon>Bacilli</taxon>
        <taxon>Bacillales</taxon>
        <taxon>Alicyclobacillaceae</taxon>
        <taxon>Sulfoacidibacillus</taxon>
    </lineage>
</organism>
<evidence type="ECO:0000313" key="2">
    <source>
        <dbReference type="EMBL" id="PWI57011.1"/>
    </source>
</evidence>
<feature type="region of interest" description="Disordered" evidence="1">
    <location>
        <begin position="13"/>
        <end position="32"/>
    </location>
</feature>
<reference evidence="2 3" key="1">
    <citation type="submission" date="2016-11" db="EMBL/GenBank/DDBJ databases">
        <title>Comparative genomics of Acidibacillus ferroxidans species.</title>
        <authorList>
            <person name="Oliveira G."/>
            <person name="Nunes G."/>
            <person name="Oliveira R."/>
            <person name="Araujo F."/>
            <person name="Salim A."/>
            <person name="Scholte L."/>
            <person name="Morais D."/>
            <person name="Nancucheo I."/>
            <person name="Johnson D.B."/>
            <person name="Grail B."/>
            <person name="Bittencourt J."/>
            <person name="Valadares R."/>
        </authorList>
    </citation>
    <scope>NUCLEOTIDE SEQUENCE [LARGE SCALE GENOMIC DNA]</scope>
    <source>
        <strain evidence="2 3">Y002</strain>
    </source>
</reference>
<dbReference type="Pfam" id="PF05107">
    <property type="entry name" value="Cas_Cas7"/>
    <property type="match status" value="1"/>
</dbReference>
<dbReference type="InterPro" id="IPR006482">
    <property type="entry name" value="Cas7_Csh2/Csh2"/>
</dbReference>
<dbReference type="OrthoDB" id="9776792at2"/>
<dbReference type="AlphaFoldDB" id="A0A2U3D6X1"/>
<dbReference type="EMBL" id="MPDK01000020">
    <property type="protein sequence ID" value="PWI57011.1"/>
    <property type="molecule type" value="Genomic_DNA"/>
</dbReference>
<dbReference type="Proteomes" id="UP000245380">
    <property type="component" value="Unassembled WGS sequence"/>
</dbReference>
<gene>
    <name evidence="2" type="ORF">BM613_10635</name>
</gene>
<evidence type="ECO:0000256" key="1">
    <source>
        <dbReference type="SAM" id="MobiDB-lite"/>
    </source>
</evidence>
<dbReference type="GO" id="GO:0043571">
    <property type="term" value="P:maintenance of CRISPR repeat elements"/>
    <property type="evidence" value="ECO:0007669"/>
    <property type="project" value="InterPro"/>
</dbReference>
<evidence type="ECO:0000313" key="3">
    <source>
        <dbReference type="Proteomes" id="UP000245380"/>
    </source>
</evidence>
<sequence>MNNSEILFLYDAQLTNPNGDPDDENRPRMDYQSRRNLVSDVRLKRYIRDYLQDQGHELYVAQPRQGETITADKRLRTIIGDKKPTVGDLPTILDKLIDIRLFGATMPIKGDGDGGGASIQVTGPVQFSWGYSLNHVDLVNSYTISSRFSSKDDKTQGTFGKDYRIYYALLAFAGVVSGKRAEISHLKETDLALLDTAMLEAIPLQTTRSKMGQYPRLYLRIEYRDDRTVLGDWRDQLVLKEKENLRVPGDVQLNVDKLVERIEAVQGRIARVYLWEHPDFPFFLGNQRTSVAKAIEQKVPDLITPIQLMEARTL</sequence>
<comment type="caution">
    <text evidence="2">The sequence shown here is derived from an EMBL/GenBank/DDBJ whole genome shotgun (WGS) entry which is preliminary data.</text>
</comment>
<dbReference type="NCBIfam" id="TIGR02590">
    <property type="entry name" value="cas_Csh2"/>
    <property type="match status" value="1"/>
</dbReference>
<protein>
    <submittedName>
        <fullName evidence="2">Type I-B CRISPR-associated protein Cas7/Csh2</fullName>
    </submittedName>
</protein>
<keyword evidence="3" id="KW-1185">Reference proteome</keyword>
<proteinExistence type="predicted"/>
<dbReference type="NCBIfam" id="TIGR01595">
    <property type="entry name" value="cas_CT1132"/>
    <property type="match status" value="1"/>
</dbReference>